<comment type="similarity">
    <text evidence="1">Belongs to the CvfB family.</text>
</comment>
<dbReference type="RefSeq" id="WP_377715567.1">
    <property type="nucleotide sequence ID" value="NZ_JBHTJM010000008.1"/>
</dbReference>
<dbReference type="PIRSF" id="PIRSF012524">
    <property type="entry name" value="YitL_S1"/>
    <property type="match status" value="1"/>
</dbReference>
<sequence>MQLGKINSLTIDRNTSPGLFLIDEEDNDVLLPGKYIPKTFEIGDKLDVFVYLDNEERIIATTLKPYIELNDFAWLRVNQITRHGAFLDMGIEKDLFVPFKEQARPMQEGKSYLIYMHLDEKTDRLVGTSKINKFLSNDELTVSVFDEVDLIVSHMTDIGVNVIINKKHKGLVYEDQVFKDIRVGDKLKGIIKKIRKDNKIDVSLQQIGYKSIEPNAQRILTELEDNEGFLGLTDKSNPEIIKQILQMSKKNFKKAIGSLYKQRLITIEKDGIYTTRK</sequence>
<accession>A0ABW3I2V9</accession>
<evidence type="ECO:0000259" key="3">
    <source>
        <dbReference type="Pfam" id="PF17783"/>
    </source>
</evidence>
<name>A0ABW3I2V9_9FLAO</name>
<dbReference type="Gene3D" id="2.40.50.140">
    <property type="entry name" value="Nucleic acid-binding proteins"/>
    <property type="match status" value="2"/>
</dbReference>
<keyword evidence="5" id="KW-1185">Reference proteome</keyword>
<evidence type="ECO:0000256" key="1">
    <source>
        <dbReference type="PIRNR" id="PIRNR012524"/>
    </source>
</evidence>
<feature type="domain" description="Conserved virulence factor B-like winged helix" evidence="3">
    <location>
        <begin position="217"/>
        <end position="273"/>
    </location>
</feature>
<dbReference type="Gene3D" id="1.10.10.10">
    <property type="entry name" value="Winged helix-like DNA-binding domain superfamily/Winged helix DNA-binding domain"/>
    <property type="match status" value="1"/>
</dbReference>
<comment type="caution">
    <text evidence="4">The sequence shown here is derived from an EMBL/GenBank/DDBJ whole genome shotgun (WGS) entry which is preliminary data.</text>
</comment>
<gene>
    <name evidence="4" type="ORF">ACFQ1O_09020</name>
</gene>
<reference evidence="5" key="1">
    <citation type="journal article" date="2019" name="Int. J. Syst. Evol. Microbiol.">
        <title>The Global Catalogue of Microorganisms (GCM) 10K type strain sequencing project: providing services to taxonomists for standard genome sequencing and annotation.</title>
        <authorList>
            <consortium name="The Broad Institute Genomics Platform"/>
            <consortium name="The Broad Institute Genome Sequencing Center for Infectious Disease"/>
            <person name="Wu L."/>
            <person name="Ma J."/>
        </authorList>
    </citation>
    <scope>NUCLEOTIDE SEQUENCE [LARGE SCALE GENOMIC DNA]</scope>
    <source>
        <strain evidence="5">CCUG 62114</strain>
    </source>
</reference>
<dbReference type="InterPro" id="IPR036388">
    <property type="entry name" value="WH-like_DNA-bd_sf"/>
</dbReference>
<dbReference type="InterPro" id="IPR040764">
    <property type="entry name" value="CvfB_WH"/>
</dbReference>
<dbReference type="Pfam" id="PF13509">
    <property type="entry name" value="S1_2"/>
    <property type="match status" value="1"/>
</dbReference>
<dbReference type="InterPro" id="IPR039566">
    <property type="entry name" value="CvfB_S1_st"/>
</dbReference>
<proteinExistence type="inferred from homology"/>
<dbReference type="Proteomes" id="UP001596997">
    <property type="component" value="Unassembled WGS sequence"/>
</dbReference>
<evidence type="ECO:0000313" key="4">
    <source>
        <dbReference type="EMBL" id="MFD0964143.1"/>
    </source>
</evidence>
<dbReference type="InterPro" id="IPR014464">
    <property type="entry name" value="CvfB_fam"/>
</dbReference>
<dbReference type="EMBL" id="JBHTJM010000008">
    <property type="protein sequence ID" value="MFD0964143.1"/>
    <property type="molecule type" value="Genomic_DNA"/>
</dbReference>
<dbReference type="InterPro" id="IPR012340">
    <property type="entry name" value="NA-bd_OB-fold"/>
</dbReference>
<evidence type="ECO:0000313" key="5">
    <source>
        <dbReference type="Proteomes" id="UP001596997"/>
    </source>
</evidence>
<dbReference type="Pfam" id="PF17783">
    <property type="entry name" value="WHD_CvfB"/>
    <property type="match status" value="1"/>
</dbReference>
<organism evidence="4 5">
    <name type="scientific">Pseudofulvibacter geojedonensis</name>
    <dbReference type="NCBI Taxonomy" id="1123758"/>
    <lineage>
        <taxon>Bacteria</taxon>
        <taxon>Pseudomonadati</taxon>
        <taxon>Bacteroidota</taxon>
        <taxon>Flavobacteriia</taxon>
        <taxon>Flavobacteriales</taxon>
        <taxon>Flavobacteriaceae</taxon>
        <taxon>Pseudofulvibacter</taxon>
    </lineage>
</organism>
<dbReference type="PANTHER" id="PTHR37296">
    <property type="entry name" value="CONSERVED VIRULENCE FACTOR B"/>
    <property type="match status" value="1"/>
</dbReference>
<dbReference type="PANTHER" id="PTHR37296:SF1">
    <property type="entry name" value="CONSERVED VIRULENCE FACTOR B"/>
    <property type="match status" value="1"/>
</dbReference>
<feature type="domain" description="Conserved virulence factor B first S1" evidence="2">
    <location>
        <begin position="3"/>
        <end position="62"/>
    </location>
</feature>
<protein>
    <submittedName>
        <fullName evidence="4">S1 RNA-binding domain-containing protein</fullName>
    </submittedName>
</protein>
<evidence type="ECO:0000259" key="2">
    <source>
        <dbReference type="Pfam" id="PF13509"/>
    </source>
</evidence>